<dbReference type="RefSeq" id="WP_109674972.1">
    <property type="nucleotide sequence ID" value="NZ_CP086615.1"/>
</dbReference>
<dbReference type="Pfam" id="PF13560">
    <property type="entry name" value="HTH_31"/>
    <property type="match status" value="1"/>
</dbReference>
<name>A0A2U2N9E8_9GAMM</name>
<gene>
    <name evidence="2" type="ORF">DEM34_00015</name>
</gene>
<accession>A0A2U2N9E8</accession>
<dbReference type="OrthoDB" id="9792093at2"/>
<dbReference type="InterPro" id="IPR001387">
    <property type="entry name" value="Cro/C1-type_HTH"/>
</dbReference>
<evidence type="ECO:0000313" key="2">
    <source>
        <dbReference type="EMBL" id="PWG65697.1"/>
    </source>
</evidence>
<dbReference type="Gene3D" id="1.10.260.40">
    <property type="entry name" value="lambda repressor-like DNA-binding domains"/>
    <property type="match status" value="1"/>
</dbReference>
<dbReference type="AlphaFoldDB" id="A0A2U2N9E8"/>
<protein>
    <recommendedName>
        <fullName evidence="1">HTH cro/C1-type domain-containing protein</fullName>
    </recommendedName>
</protein>
<keyword evidence="3" id="KW-1185">Reference proteome</keyword>
<organism evidence="2 3">
    <name type="scientific">Sediminicurvatus halobius</name>
    <dbReference type="NCBI Taxonomy" id="2182432"/>
    <lineage>
        <taxon>Bacteria</taxon>
        <taxon>Pseudomonadati</taxon>
        <taxon>Pseudomonadota</taxon>
        <taxon>Gammaproteobacteria</taxon>
        <taxon>Chromatiales</taxon>
        <taxon>Ectothiorhodospiraceae</taxon>
        <taxon>Sediminicurvatus</taxon>
    </lineage>
</organism>
<dbReference type="SUPFAM" id="SSF47413">
    <property type="entry name" value="lambda repressor-like DNA-binding domains"/>
    <property type="match status" value="1"/>
</dbReference>
<reference evidence="2 3" key="1">
    <citation type="submission" date="2018-05" db="EMBL/GenBank/DDBJ databases">
        <title>Spiribacter halobius sp. nov., a moderately halophilic bacterium isolated from marine solar saltern.</title>
        <authorList>
            <person name="Zheng W.-S."/>
            <person name="Lu D.-C."/>
            <person name="Du Z.-J."/>
        </authorList>
    </citation>
    <scope>NUCLEOTIDE SEQUENCE [LARGE SCALE GENOMIC DNA]</scope>
    <source>
        <strain evidence="2 3">E85</strain>
    </source>
</reference>
<proteinExistence type="predicted"/>
<comment type="caution">
    <text evidence="2">The sequence shown here is derived from an EMBL/GenBank/DDBJ whole genome shotgun (WGS) entry which is preliminary data.</text>
</comment>
<sequence length="127" mass="13762">MDCDAYELLDQLAKRPATREAMRRSALALELGRLAFDMRSAAGLSQAQLAKRLGTSRTVISRLEGGNAGRVPGLDQIDKIAEACGFEVRLEATRMRPEAGAETAEVARFRFSVTSAAPSTAEIPPRR</sequence>
<dbReference type="SMART" id="SM00530">
    <property type="entry name" value="HTH_XRE"/>
    <property type="match status" value="1"/>
</dbReference>
<dbReference type="CDD" id="cd00093">
    <property type="entry name" value="HTH_XRE"/>
    <property type="match status" value="1"/>
</dbReference>
<dbReference type="GO" id="GO:0003677">
    <property type="term" value="F:DNA binding"/>
    <property type="evidence" value="ECO:0007669"/>
    <property type="project" value="InterPro"/>
</dbReference>
<evidence type="ECO:0000313" key="3">
    <source>
        <dbReference type="Proteomes" id="UP000245474"/>
    </source>
</evidence>
<feature type="domain" description="HTH cro/C1-type" evidence="1">
    <location>
        <begin position="38"/>
        <end position="90"/>
    </location>
</feature>
<dbReference type="PROSITE" id="PS50943">
    <property type="entry name" value="HTH_CROC1"/>
    <property type="match status" value="1"/>
</dbReference>
<dbReference type="Proteomes" id="UP000245474">
    <property type="component" value="Unassembled WGS sequence"/>
</dbReference>
<dbReference type="InterPro" id="IPR010982">
    <property type="entry name" value="Lambda_DNA-bd_dom_sf"/>
</dbReference>
<dbReference type="EMBL" id="QFFI01000001">
    <property type="protein sequence ID" value="PWG65697.1"/>
    <property type="molecule type" value="Genomic_DNA"/>
</dbReference>
<evidence type="ECO:0000259" key="1">
    <source>
        <dbReference type="PROSITE" id="PS50943"/>
    </source>
</evidence>